<proteinExistence type="predicted"/>
<keyword evidence="2" id="KW-1133">Transmembrane helix</keyword>
<dbReference type="Proteomes" id="UP001176941">
    <property type="component" value="Chromosome 1"/>
</dbReference>
<organism evidence="3 4">
    <name type="scientific">Rangifer tarandus platyrhynchus</name>
    <name type="common">Svalbard reindeer</name>
    <dbReference type="NCBI Taxonomy" id="3082113"/>
    <lineage>
        <taxon>Eukaryota</taxon>
        <taxon>Metazoa</taxon>
        <taxon>Chordata</taxon>
        <taxon>Craniata</taxon>
        <taxon>Vertebrata</taxon>
        <taxon>Euteleostomi</taxon>
        <taxon>Mammalia</taxon>
        <taxon>Eutheria</taxon>
        <taxon>Laurasiatheria</taxon>
        <taxon>Artiodactyla</taxon>
        <taxon>Ruminantia</taxon>
        <taxon>Pecora</taxon>
        <taxon>Cervidae</taxon>
        <taxon>Odocoileinae</taxon>
        <taxon>Rangifer</taxon>
    </lineage>
</organism>
<evidence type="ECO:0000256" key="1">
    <source>
        <dbReference type="SAM" id="MobiDB-lite"/>
    </source>
</evidence>
<evidence type="ECO:0000256" key="2">
    <source>
        <dbReference type="SAM" id="Phobius"/>
    </source>
</evidence>
<keyword evidence="2" id="KW-0812">Transmembrane</keyword>
<evidence type="ECO:0000313" key="4">
    <source>
        <dbReference type="Proteomes" id="UP001176941"/>
    </source>
</evidence>
<feature type="compositionally biased region" description="Polar residues" evidence="1">
    <location>
        <begin position="80"/>
        <end position="93"/>
    </location>
</feature>
<sequence length="172" mass="18339">MIFYPYIDMKTSIIQAAFMIPFPLGLLLILQEITMQALSWAPPKAGTMSNVPVGERSQRFAERSGPETKGRASTAVGAESGSSEGRTARSSAQVGPPGAGGGGLDRGAVARLRPLEARFPERARLLRPACAEEARPGSQDAAHTTEGNAVLGFFLFAYNYSDGIIFFETNCP</sequence>
<name>A0ABN8XP54_RANTA</name>
<gene>
    <name evidence="3" type="ORF">MRATA1EN1_LOCUS89</name>
</gene>
<feature type="region of interest" description="Disordered" evidence="1">
    <location>
        <begin position="58"/>
        <end position="106"/>
    </location>
</feature>
<protein>
    <submittedName>
        <fullName evidence="3">Uncharacterized protein</fullName>
    </submittedName>
</protein>
<reference evidence="3" key="1">
    <citation type="submission" date="2023-04" db="EMBL/GenBank/DDBJ databases">
        <authorList>
            <consortium name="ELIXIR-Norway"/>
        </authorList>
    </citation>
    <scope>NUCLEOTIDE SEQUENCE [LARGE SCALE GENOMIC DNA]</scope>
</reference>
<feature type="transmembrane region" description="Helical" evidence="2">
    <location>
        <begin position="12"/>
        <end position="30"/>
    </location>
</feature>
<keyword evidence="4" id="KW-1185">Reference proteome</keyword>
<dbReference type="EMBL" id="OX459937">
    <property type="protein sequence ID" value="CAI9151127.1"/>
    <property type="molecule type" value="Genomic_DNA"/>
</dbReference>
<accession>A0ABN8XP54</accession>
<feature type="compositionally biased region" description="Basic and acidic residues" evidence="1">
    <location>
        <begin position="58"/>
        <end position="70"/>
    </location>
</feature>
<keyword evidence="2" id="KW-0472">Membrane</keyword>
<evidence type="ECO:0000313" key="3">
    <source>
        <dbReference type="EMBL" id="CAI9151127.1"/>
    </source>
</evidence>